<accession>A0A401ZYF2</accession>
<dbReference type="InterPro" id="IPR000719">
    <property type="entry name" value="Prot_kinase_dom"/>
</dbReference>
<dbReference type="EMBL" id="BIFR01000001">
    <property type="protein sequence ID" value="GCE11879.1"/>
    <property type="molecule type" value="Genomic_DNA"/>
</dbReference>
<keyword evidence="1" id="KW-0472">Membrane</keyword>
<evidence type="ECO:0000313" key="4">
    <source>
        <dbReference type="Proteomes" id="UP000287352"/>
    </source>
</evidence>
<dbReference type="Gene3D" id="1.10.510.10">
    <property type="entry name" value="Transferase(Phosphotransferase) domain 1"/>
    <property type="match status" value="1"/>
</dbReference>
<keyword evidence="4" id="KW-1185">Reference proteome</keyword>
<organism evidence="3 4">
    <name type="scientific">Tengunoibacter tsumagoiensis</name>
    <dbReference type="NCBI Taxonomy" id="2014871"/>
    <lineage>
        <taxon>Bacteria</taxon>
        <taxon>Bacillati</taxon>
        <taxon>Chloroflexota</taxon>
        <taxon>Ktedonobacteria</taxon>
        <taxon>Ktedonobacterales</taxon>
        <taxon>Dictyobacteraceae</taxon>
        <taxon>Tengunoibacter</taxon>
    </lineage>
</organism>
<evidence type="ECO:0000259" key="2">
    <source>
        <dbReference type="PROSITE" id="PS50011"/>
    </source>
</evidence>
<sequence>MGVTEIVWTVQDLRNNLARPLFLTELLMPEVAREIEPSLLRKATRSFLSAGRHAQMPTLIDVFAEAGRNFFVFDGSGIETVANRCRRMGNLLSEQDALQCMVQIIEQLQLLAQEFPPLVHGLIRPEHIRVDVEGQNYFLHHPSLVFAGEVPALWRGIEPGLLTPYSVPELGRTAIDERIDIYSLLATIYHLTTGHLPVPDSGSGFIAAAQQSNPALSASFSALLGRGLHVMPEKRFQALVQVHLAIKRLQIELGSGQQGAIEWGEQSPIVTSQAPTSSSASAPSDLLTSNIKGRDKERAMLLKNEDLPRPQKLSFLLAWIIAIVVFILVLALMSSMLR</sequence>
<evidence type="ECO:0000313" key="3">
    <source>
        <dbReference type="EMBL" id="GCE11879.1"/>
    </source>
</evidence>
<comment type="caution">
    <text evidence="3">The sequence shown here is derived from an EMBL/GenBank/DDBJ whole genome shotgun (WGS) entry which is preliminary data.</text>
</comment>
<proteinExistence type="predicted"/>
<feature type="domain" description="Protein kinase" evidence="2">
    <location>
        <begin position="1"/>
        <end position="246"/>
    </location>
</feature>
<protein>
    <recommendedName>
        <fullName evidence="2">Protein kinase domain-containing protein</fullName>
    </recommendedName>
</protein>
<dbReference type="GO" id="GO:0005524">
    <property type="term" value="F:ATP binding"/>
    <property type="evidence" value="ECO:0007669"/>
    <property type="project" value="InterPro"/>
</dbReference>
<dbReference type="Proteomes" id="UP000287352">
    <property type="component" value="Unassembled WGS sequence"/>
</dbReference>
<keyword evidence="1" id="KW-1133">Transmembrane helix</keyword>
<dbReference type="AlphaFoldDB" id="A0A401ZYF2"/>
<reference evidence="4" key="1">
    <citation type="submission" date="2018-12" db="EMBL/GenBank/DDBJ databases">
        <title>Tengunoibacter tsumagoiensis gen. nov., sp. nov., Dictyobacter kobayashii sp. nov., D. alpinus sp. nov., and D. joshuensis sp. nov. and description of Dictyobacteraceae fam. nov. within the order Ktedonobacterales isolated from Tengu-no-mugimeshi.</title>
        <authorList>
            <person name="Wang C.M."/>
            <person name="Zheng Y."/>
            <person name="Sakai Y."/>
            <person name="Toyoda A."/>
            <person name="Minakuchi Y."/>
            <person name="Abe K."/>
            <person name="Yokota A."/>
            <person name="Yabe S."/>
        </authorList>
    </citation>
    <scope>NUCLEOTIDE SEQUENCE [LARGE SCALE GENOMIC DNA]</scope>
    <source>
        <strain evidence="4">Uno3</strain>
    </source>
</reference>
<name>A0A401ZYF2_9CHLR</name>
<gene>
    <name evidence="3" type="ORF">KTT_17380</name>
</gene>
<dbReference type="GO" id="GO:0004672">
    <property type="term" value="F:protein kinase activity"/>
    <property type="evidence" value="ECO:0007669"/>
    <property type="project" value="InterPro"/>
</dbReference>
<dbReference type="PROSITE" id="PS50011">
    <property type="entry name" value="PROTEIN_KINASE_DOM"/>
    <property type="match status" value="1"/>
</dbReference>
<keyword evidence="1" id="KW-0812">Transmembrane</keyword>
<evidence type="ECO:0000256" key="1">
    <source>
        <dbReference type="SAM" id="Phobius"/>
    </source>
</evidence>
<dbReference type="InterPro" id="IPR011009">
    <property type="entry name" value="Kinase-like_dom_sf"/>
</dbReference>
<dbReference type="SUPFAM" id="SSF56112">
    <property type="entry name" value="Protein kinase-like (PK-like)"/>
    <property type="match status" value="1"/>
</dbReference>
<feature type="transmembrane region" description="Helical" evidence="1">
    <location>
        <begin position="313"/>
        <end position="333"/>
    </location>
</feature>